<name>A0A383C996_9ZZZZ</name>
<dbReference type="Gene3D" id="3.55.40.10">
    <property type="entry name" value="minor pseudopilin epsh domain"/>
    <property type="match status" value="1"/>
</dbReference>
<accession>A0A383C996</accession>
<organism evidence="2">
    <name type="scientific">marine metagenome</name>
    <dbReference type="NCBI Taxonomy" id="408172"/>
    <lineage>
        <taxon>unclassified sequences</taxon>
        <taxon>metagenomes</taxon>
        <taxon>ecological metagenomes</taxon>
    </lineage>
</organism>
<evidence type="ECO:0000313" key="2">
    <source>
        <dbReference type="EMBL" id="SVE28967.1"/>
    </source>
</evidence>
<sequence length="110" mass="12125">MNQRWYEMNSPPLGLHRLPDDVSLNFSVESKPFTLSLDKSSVLTDDEDSESASKGKSKGKKTPPPILFLSSGETTLFTLTLISVHGASRMLETDGFGSFKWLGQGDESDR</sequence>
<proteinExistence type="predicted"/>
<evidence type="ECO:0000256" key="1">
    <source>
        <dbReference type="SAM" id="MobiDB-lite"/>
    </source>
</evidence>
<gene>
    <name evidence="2" type="ORF">METZ01_LOCUS481821</name>
</gene>
<reference evidence="2" key="1">
    <citation type="submission" date="2018-05" db="EMBL/GenBank/DDBJ databases">
        <authorList>
            <person name="Lanie J.A."/>
            <person name="Ng W.-L."/>
            <person name="Kazmierczak K.M."/>
            <person name="Andrzejewski T.M."/>
            <person name="Davidsen T.M."/>
            <person name="Wayne K.J."/>
            <person name="Tettelin H."/>
            <person name="Glass J.I."/>
            <person name="Rusch D."/>
            <person name="Podicherti R."/>
            <person name="Tsui H.-C.T."/>
            <person name="Winkler M.E."/>
        </authorList>
    </citation>
    <scope>NUCLEOTIDE SEQUENCE</scope>
</reference>
<feature type="region of interest" description="Disordered" evidence="1">
    <location>
        <begin position="39"/>
        <end position="65"/>
    </location>
</feature>
<dbReference type="AlphaFoldDB" id="A0A383C996"/>
<dbReference type="EMBL" id="UINC01207044">
    <property type="protein sequence ID" value="SVE28967.1"/>
    <property type="molecule type" value="Genomic_DNA"/>
</dbReference>
<protein>
    <submittedName>
        <fullName evidence="2">Uncharacterized protein</fullName>
    </submittedName>
</protein>